<organism evidence="1 2">
    <name type="scientific">Microbacterium ginsengisoli</name>
    <dbReference type="NCBI Taxonomy" id="400772"/>
    <lineage>
        <taxon>Bacteria</taxon>
        <taxon>Bacillati</taxon>
        <taxon>Actinomycetota</taxon>
        <taxon>Actinomycetes</taxon>
        <taxon>Micrococcales</taxon>
        <taxon>Microbacteriaceae</taxon>
        <taxon>Microbacterium</taxon>
    </lineage>
</organism>
<dbReference type="AlphaFoldDB" id="A0A0F0LWF7"/>
<protein>
    <submittedName>
        <fullName evidence="1">Uncharacterized protein</fullName>
    </submittedName>
</protein>
<evidence type="ECO:0000313" key="1">
    <source>
        <dbReference type="EMBL" id="KJL37034.1"/>
    </source>
</evidence>
<keyword evidence="2" id="KW-1185">Reference proteome</keyword>
<proteinExistence type="predicted"/>
<dbReference type="SUPFAM" id="SSF52266">
    <property type="entry name" value="SGNH hydrolase"/>
    <property type="match status" value="2"/>
</dbReference>
<comment type="caution">
    <text evidence="1">The sequence shown here is derived from an EMBL/GenBank/DDBJ whole genome shotgun (WGS) entry which is preliminary data.</text>
</comment>
<evidence type="ECO:0000313" key="2">
    <source>
        <dbReference type="Proteomes" id="UP000033451"/>
    </source>
</evidence>
<name>A0A0F0LWF7_9MICO</name>
<dbReference type="OrthoDB" id="9794725at2"/>
<dbReference type="InterPro" id="IPR036514">
    <property type="entry name" value="SGNH_hydro_sf"/>
</dbReference>
<dbReference type="Gene3D" id="3.40.50.1110">
    <property type="entry name" value="SGNH hydrolase"/>
    <property type="match status" value="2"/>
</dbReference>
<gene>
    <name evidence="1" type="ORF">RR49_01146</name>
</gene>
<dbReference type="EMBL" id="JYIY01000069">
    <property type="protein sequence ID" value="KJL37034.1"/>
    <property type="molecule type" value="Genomic_DNA"/>
</dbReference>
<dbReference type="RefSeq" id="WP_045247101.1">
    <property type="nucleotide sequence ID" value="NZ_JYIY01000069.1"/>
</dbReference>
<dbReference type="Proteomes" id="UP000033451">
    <property type="component" value="Unassembled WGS sequence"/>
</dbReference>
<accession>A0A0F0LWF7</accession>
<sequence length="529" mass="55339">MDPVTLGMAKTDAKRRIASDARVNRGRLVAVGDSITETNSSRLNNIWGNSWVTFAVLASAGRLTHVYTCAKGGANTTTVRGLWNTEVVGAGLDYDLLAIADGTNDTAPLTETLPNNQAMIDHALGVGARVVVATIPPAGSQAVTAPADFTLTALPGYAGGTLPAGTYYYQIVTRTSLGQSTPTVEKSVTLSAVGAVRIDWTPAPGATGYSVWGRTTGASKPLVWQNGTGTAQATPQNTFTDTGAATTAATMPSTNTTASTAPTDTVKTKIATVNGVKRTLARRYGIPVIDQFARLHDWSAGRYKPGLCSDGTHPTTIAERSMGVTFADAMVNVIPVAEPELCRTRDDPLSMLALQADGEFTGLSTRGLLYPKNTGDNRPANWSWYGDTATAASTLTTDPNVDGYVYTISRTAWSGAYSDISSFTDWTPGDLVYLAFKLKTAGLDAIEGGSVTVAIKAIGSTRATYLCSMGISRDAPITSLPGGWAVWRSESRIPAGTTSLQLSFGVVGAGVSASIAQMTVRNLTRLGLT</sequence>
<dbReference type="STRING" id="400772.RR49_01146"/>
<reference evidence="1 2" key="1">
    <citation type="submission" date="2015-02" db="EMBL/GenBank/DDBJ databases">
        <title>Draft genome sequences of ten Microbacterium spp. with emphasis on heavy metal contaminated environments.</title>
        <authorList>
            <person name="Corretto E."/>
        </authorList>
    </citation>
    <scope>NUCLEOTIDE SEQUENCE [LARGE SCALE GENOMIC DNA]</scope>
    <source>
        <strain evidence="1 2">DSM 18659</strain>
    </source>
</reference>
<dbReference type="PATRIC" id="fig|400772.4.peg.1169"/>
<dbReference type="CDD" id="cd00229">
    <property type="entry name" value="SGNH_hydrolase"/>
    <property type="match status" value="1"/>
</dbReference>